<accession>A0A0D9X796</accession>
<evidence type="ECO:0000259" key="6">
    <source>
        <dbReference type="Pfam" id="PF00931"/>
    </source>
</evidence>
<keyword evidence="2" id="KW-0433">Leucine-rich repeat</keyword>
<organism evidence="8 9">
    <name type="scientific">Leersia perrieri</name>
    <dbReference type="NCBI Taxonomy" id="77586"/>
    <lineage>
        <taxon>Eukaryota</taxon>
        <taxon>Viridiplantae</taxon>
        <taxon>Streptophyta</taxon>
        <taxon>Embryophyta</taxon>
        <taxon>Tracheophyta</taxon>
        <taxon>Spermatophyta</taxon>
        <taxon>Magnoliopsida</taxon>
        <taxon>Liliopsida</taxon>
        <taxon>Poales</taxon>
        <taxon>Poaceae</taxon>
        <taxon>BOP clade</taxon>
        <taxon>Oryzoideae</taxon>
        <taxon>Oryzeae</taxon>
        <taxon>Oryzinae</taxon>
        <taxon>Leersia</taxon>
    </lineage>
</organism>
<keyword evidence="9" id="KW-1185">Reference proteome</keyword>
<name>A0A0D9X796_9ORYZ</name>
<reference evidence="9" key="2">
    <citation type="submission" date="2013-12" db="EMBL/GenBank/DDBJ databases">
        <authorList>
            <person name="Yu Y."/>
            <person name="Lee S."/>
            <person name="de Baynast K."/>
            <person name="Wissotski M."/>
            <person name="Liu L."/>
            <person name="Talag J."/>
            <person name="Goicoechea J."/>
            <person name="Angelova A."/>
            <person name="Jetty R."/>
            <person name="Kudrna D."/>
            <person name="Golser W."/>
            <person name="Rivera L."/>
            <person name="Zhang J."/>
            <person name="Wing R."/>
        </authorList>
    </citation>
    <scope>NUCLEOTIDE SEQUENCE</scope>
</reference>
<dbReference type="PANTHER" id="PTHR19338:SF42">
    <property type="entry name" value="RX N-TERMINAL DOMAIN-CONTAINING PROTEIN"/>
    <property type="match status" value="1"/>
</dbReference>
<protein>
    <submittedName>
        <fullName evidence="8">Uncharacterized protein</fullName>
    </submittedName>
</protein>
<dbReference type="AlphaFoldDB" id="A0A0D9X796"/>
<evidence type="ECO:0000259" key="7">
    <source>
        <dbReference type="Pfam" id="PF18052"/>
    </source>
</evidence>
<feature type="domain" description="NB-ARC" evidence="6">
    <location>
        <begin position="192"/>
        <end position="224"/>
    </location>
</feature>
<dbReference type="Proteomes" id="UP000032180">
    <property type="component" value="Chromosome 8"/>
</dbReference>
<evidence type="ECO:0000313" key="9">
    <source>
        <dbReference type="Proteomes" id="UP000032180"/>
    </source>
</evidence>
<evidence type="ECO:0000313" key="8">
    <source>
        <dbReference type="EnsemblPlants" id="LPERR08G10500.1"/>
    </source>
</evidence>
<dbReference type="eggNOG" id="KOG4658">
    <property type="taxonomic scope" value="Eukaryota"/>
</dbReference>
<dbReference type="Gene3D" id="1.20.5.4130">
    <property type="match status" value="1"/>
</dbReference>
<dbReference type="SUPFAM" id="SSF52540">
    <property type="entry name" value="P-loop containing nucleoside triphosphate hydrolases"/>
    <property type="match status" value="1"/>
</dbReference>
<proteinExistence type="inferred from homology"/>
<dbReference type="CDD" id="cd14798">
    <property type="entry name" value="RX-CC_like"/>
    <property type="match status" value="1"/>
</dbReference>
<evidence type="ECO:0000256" key="3">
    <source>
        <dbReference type="ARBA" id="ARBA00022737"/>
    </source>
</evidence>
<feature type="domain" description="Disease resistance N-terminal" evidence="7">
    <location>
        <begin position="12"/>
        <end position="97"/>
    </location>
</feature>
<dbReference type="InterPro" id="IPR038005">
    <property type="entry name" value="RX-like_CC"/>
</dbReference>
<sequence>MESFLVSAATGALKSVLVKLAAMAAGEGQMRSKGLRRQIRHLADELAAMHAFLLKMSDSEEDHDVQDKAWMKEVRELSYDIEDSLDEFMLRIGDESVNPDGLIDKCKNLVTKTKARYRIPRLIEEFKAQIRVVGERNARYRSGESISLRTTNVTVDQRALTIFQDVSSPVGIDEPKKELVDLLMNDYGNMASKQPRVISIVGVRGLGKTTIANQIFEQLKEQFDC</sequence>
<keyword evidence="4" id="KW-0547">Nucleotide-binding</keyword>
<dbReference type="InterPro" id="IPR041118">
    <property type="entry name" value="Rx_N"/>
</dbReference>
<comment type="similarity">
    <text evidence="1">Belongs to the disease resistance NB-LRR family.</text>
</comment>
<dbReference type="Gramene" id="LPERR08G10500.1">
    <property type="protein sequence ID" value="LPERR08G10500.1"/>
    <property type="gene ID" value="LPERR08G10500"/>
</dbReference>
<evidence type="ECO:0000256" key="5">
    <source>
        <dbReference type="ARBA" id="ARBA00022821"/>
    </source>
</evidence>
<evidence type="ECO:0000256" key="4">
    <source>
        <dbReference type="ARBA" id="ARBA00022741"/>
    </source>
</evidence>
<dbReference type="Gene3D" id="3.40.50.300">
    <property type="entry name" value="P-loop containing nucleotide triphosphate hydrolases"/>
    <property type="match status" value="1"/>
</dbReference>
<dbReference type="GO" id="GO:0043531">
    <property type="term" value="F:ADP binding"/>
    <property type="evidence" value="ECO:0007669"/>
    <property type="project" value="InterPro"/>
</dbReference>
<dbReference type="EnsemblPlants" id="LPERR08G10500.1">
    <property type="protein sequence ID" value="LPERR08G10500.1"/>
    <property type="gene ID" value="LPERR08G10500"/>
</dbReference>
<reference evidence="8" key="3">
    <citation type="submission" date="2015-04" db="UniProtKB">
        <authorList>
            <consortium name="EnsemblPlants"/>
        </authorList>
    </citation>
    <scope>IDENTIFICATION</scope>
</reference>
<keyword evidence="5" id="KW-0611">Plant defense</keyword>
<dbReference type="Pfam" id="PF18052">
    <property type="entry name" value="Rx_N"/>
    <property type="match status" value="1"/>
</dbReference>
<evidence type="ECO:0000256" key="1">
    <source>
        <dbReference type="ARBA" id="ARBA00008894"/>
    </source>
</evidence>
<reference evidence="8 9" key="1">
    <citation type="submission" date="2012-08" db="EMBL/GenBank/DDBJ databases">
        <title>Oryza genome evolution.</title>
        <authorList>
            <person name="Wing R.A."/>
        </authorList>
    </citation>
    <scope>NUCLEOTIDE SEQUENCE</scope>
</reference>
<evidence type="ECO:0000256" key="2">
    <source>
        <dbReference type="ARBA" id="ARBA00022614"/>
    </source>
</evidence>
<dbReference type="PANTHER" id="PTHR19338">
    <property type="entry name" value="TRANSLOCASE OF INNER MITOCHONDRIAL MEMBRANE 13 HOMOLOG"/>
    <property type="match status" value="1"/>
</dbReference>
<dbReference type="STRING" id="77586.A0A0D9X796"/>
<dbReference type="Pfam" id="PF00931">
    <property type="entry name" value="NB-ARC"/>
    <property type="match status" value="1"/>
</dbReference>
<dbReference type="GO" id="GO:0006952">
    <property type="term" value="P:defense response"/>
    <property type="evidence" value="ECO:0007669"/>
    <property type="project" value="UniProtKB-KW"/>
</dbReference>
<dbReference type="HOGENOM" id="CLU_000837_29_1_1"/>
<keyword evidence="3" id="KW-0677">Repeat</keyword>
<dbReference type="InterPro" id="IPR002182">
    <property type="entry name" value="NB-ARC"/>
</dbReference>
<dbReference type="InterPro" id="IPR027417">
    <property type="entry name" value="P-loop_NTPase"/>
</dbReference>